<dbReference type="SMART" id="SM00432">
    <property type="entry name" value="MADS"/>
    <property type="match status" value="1"/>
</dbReference>
<protein>
    <submittedName>
        <fullName evidence="10">MADS-box SVP</fullName>
    </submittedName>
</protein>
<comment type="subcellular location">
    <subcellularLocation>
        <location evidence="1">Nucleus</location>
    </subcellularLocation>
</comment>
<gene>
    <name evidence="10" type="ORF">OLEA9_A050076</name>
</gene>
<dbReference type="Proteomes" id="UP000594638">
    <property type="component" value="Unassembled WGS sequence"/>
</dbReference>
<dbReference type="SUPFAM" id="SSF55455">
    <property type="entry name" value="SRF-like"/>
    <property type="match status" value="1"/>
</dbReference>
<organism evidence="10 11">
    <name type="scientific">Olea europaea subsp. europaea</name>
    <dbReference type="NCBI Taxonomy" id="158383"/>
    <lineage>
        <taxon>Eukaryota</taxon>
        <taxon>Viridiplantae</taxon>
        <taxon>Streptophyta</taxon>
        <taxon>Embryophyta</taxon>
        <taxon>Tracheophyta</taxon>
        <taxon>Spermatophyta</taxon>
        <taxon>Magnoliopsida</taxon>
        <taxon>eudicotyledons</taxon>
        <taxon>Gunneridae</taxon>
        <taxon>Pentapetalae</taxon>
        <taxon>asterids</taxon>
        <taxon>lamiids</taxon>
        <taxon>Lamiales</taxon>
        <taxon>Oleaceae</taxon>
        <taxon>Oleeae</taxon>
        <taxon>Olea</taxon>
    </lineage>
</organism>
<evidence type="ECO:0000256" key="1">
    <source>
        <dbReference type="ARBA" id="ARBA00004123"/>
    </source>
</evidence>
<dbReference type="GO" id="GO:0046983">
    <property type="term" value="F:protein dimerization activity"/>
    <property type="evidence" value="ECO:0007669"/>
    <property type="project" value="InterPro"/>
</dbReference>
<dbReference type="InterPro" id="IPR050142">
    <property type="entry name" value="MADS-box/MEF2_TF"/>
</dbReference>
<dbReference type="InterPro" id="IPR002487">
    <property type="entry name" value="TF_Kbox"/>
</dbReference>
<dbReference type="GO" id="GO:0000977">
    <property type="term" value="F:RNA polymerase II transcription regulatory region sequence-specific DNA binding"/>
    <property type="evidence" value="ECO:0007669"/>
    <property type="project" value="InterPro"/>
</dbReference>
<dbReference type="GO" id="GO:0003700">
    <property type="term" value="F:DNA-binding transcription factor activity"/>
    <property type="evidence" value="ECO:0007669"/>
    <property type="project" value="InterPro"/>
</dbReference>
<keyword evidence="5" id="KW-0539">Nucleus</keyword>
<feature type="domain" description="K-box" evidence="9">
    <location>
        <begin position="87"/>
        <end position="177"/>
    </location>
</feature>
<dbReference type="PANTHER" id="PTHR48019">
    <property type="entry name" value="SERUM RESPONSE FACTOR HOMOLOG"/>
    <property type="match status" value="1"/>
</dbReference>
<dbReference type="PROSITE" id="PS50066">
    <property type="entry name" value="MADS_BOX_2"/>
    <property type="match status" value="1"/>
</dbReference>
<evidence type="ECO:0000259" key="8">
    <source>
        <dbReference type="PROSITE" id="PS50066"/>
    </source>
</evidence>
<evidence type="ECO:0000313" key="11">
    <source>
        <dbReference type="Proteomes" id="UP000594638"/>
    </source>
</evidence>
<keyword evidence="6" id="KW-0175">Coiled coil</keyword>
<sequence>MAREEIQFKKIDKTLAPQVTFSKRRREIFKKAKELSVLCDADVALIIFSSTGKLFDFASSSMKKILEKHDLHKWNIEKLEQPSLDLQLDEDRNCSKLSTEVVERSHQLRCKRGEELQELSIEELQKFERSLEIELSNVRKIKDEKIMKEINQLKHKGLELMEENEHLELQVEMSKDHKTTVASDSENIVEDDGEEGQSSKSVTNALNSKDSDHSYTSLKLG</sequence>
<dbReference type="Pfam" id="PF00319">
    <property type="entry name" value="SRF-TF"/>
    <property type="match status" value="1"/>
</dbReference>
<evidence type="ECO:0000259" key="9">
    <source>
        <dbReference type="PROSITE" id="PS51297"/>
    </source>
</evidence>
<evidence type="ECO:0000313" key="10">
    <source>
        <dbReference type="EMBL" id="CAA3022770.1"/>
    </source>
</evidence>
<feature type="coiled-coil region" evidence="6">
    <location>
        <begin position="124"/>
        <end position="170"/>
    </location>
</feature>
<comment type="caution">
    <text evidence="10">The sequence shown here is derived from an EMBL/GenBank/DDBJ whole genome shotgun (WGS) entry which is preliminary data.</text>
</comment>
<dbReference type="CDD" id="cd00265">
    <property type="entry name" value="MADS_MEF2_like"/>
    <property type="match status" value="1"/>
</dbReference>
<name>A0A8S0UR99_OLEEU</name>
<dbReference type="Gene3D" id="3.40.1810.10">
    <property type="entry name" value="Transcription factor, MADS-box"/>
    <property type="match status" value="1"/>
</dbReference>
<evidence type="ECO:0000256" key="7">
    <source>
        <dbReference type="SAM" id="MobiDB-lite"/>
    </source>
</evidence>
<evidence type="ECO:0000256" key="3">
    <source>
        <dbReference type="ARBA" id="ARBA00023125"/>
    </source>
</evidence>
<keyword evidence="3" id="KW-0238">DNA-binding</keyword>
<proteinExistence type="predicted"/>
<dbReference type="Gramene" id="OE9A050076T2">
    <property type="protein sequence ID" value="OE9A050076C2"/>
    <property type="gene ID" value="OE9A050076"/>
</dbReference>
<dbReference type="PROSITE" id="PS51297">
    <property type="entry name" value="K_BOX"/>
    <property type="match status" value="1"/>
</dbReference>
<evidence type="ECO:0000256" key="4">
    <source>
        <dbReference type="ARBA" id="ARBA00023163"/>
    </source>
</evidence>
<evidence type="ECO:0000256" key="6">
    <source>
        <dbReference type="SAM" id="Coils"/>
    </source>
</evidence>
<dbReference type="GO" id="GO:0045944">
    <property type="term" value="P:positive regulation of transcription by RNA polymerase II"/>
    <property type="evidence" value="ECO:0007669"/>
    <property type="project" value="InterPro"/>
</dbReference>
<keyword evidence="2" id="KW-0805">Transcription regulation</keyword>
<evidence type="ECO:0000256" key="5">
    <source>
        <dbReference type="ARBA" id="ARBA00023242"/>
    </source>
</evidence>
<dbReference type="AlphaFoldDB" id="A0A8S0UR99"/>
<dbReference type="GO" id="GO:0005634">
    <property type="term" value="C:nucleus"/>
    <property type="evidence" value="ECO:0007669"/>
    <property type="project" value="UniProtKB-SubCell"/>
</dbReference>
<reference evidence="10 11" key="1">
    <citation type="submission" date="2019-12" db="EMBL/GenBank/DDBJ databases">
        <authorList>
            <person name="Alioto T."/>
            <person name="Alioto T."/>
            <person name="Gomez Garrido J."/>
        </authorList>
    </citation>
    <scope>NUCLEOTIDE SEQUENCE [LARGE SCALE GENOMIC DNA]</scope>
</reference>
<feature type="compositionally biased region" description="Polar residues" evidence="7">
    <location>
        <begin position="196"/>
        <end position="221"/>
    </location>
</feature>
<dbReference type="InterPro" id="IPR002100">
    <property type="entry name" value="TF_MADSbox"/>
</dbReference>
<dbReference type="EMBL" id="CACTIH010009076">
    <property type="protein sequence ID" value="CAA3022770.1"/>
    <property type="molecule type" value="Genomic_DNA"/>
</dbReference>
<keyword evidence="11" id="KW-1185">Reference proteome</keyword>
<dbReference type="FunFam" id="3.40.1810.10:FF:000007">
    <property type="entry name" value="Transcription factor, MADS-box"/>
    <property type="match status" value="1"/>
</dbReference>
<feature type="domain" description="MADS-box" evidence="8">
    <location>
        <begin position="1"/>
        <end position="61"/>
    </location>
</feature>
<feature type="region of interest" description="Disordered" evidence="7">
    <location>
        <begin position="173"/>
        <end position="221"/>
    </location>
</feature>
<dbReference type="PRINTS" id="PR00404">
    <property type="entry name" value="MADSDOMAIN"/>
</dbReference>
<accession>A0A8S0UR99</accession>
<dbReference type="InterPro" id="IPR033896">
    <property type="entry name" value="MEF2-like_N"/>
</dbReference>
<dbReference type="Pfam" id="PF01486">
    <property type="entry name" value="K-box"/>
    <property type="match status" value="1"/>
</dbReference>
<keyword evidence="4" id="KW-0804">Transcription</keyword>
<evidence type="ECO:0000256" key="2">
    <source>
        <dbReference type="ARBA" id="ARBA00023015"/>
    </source>
</evidence>
<dbReference type="InterPro" id="IPR036879">
    <property type="entry name" value="TF_MADSbox_sf"/>
</dbReference>